<feature type="transmembrane region" description="Helical" evidence="1">
    <location>
        <begin position="34"/>
        <end position="58"/>
    </location>
</feature>
<sequence>MSVIHTVLVAAPVPTVTRQAPDTLIDKVGVVLGIAAWAGTAAGVAGILITGAMMAVSMRRGESSEHMSRLGMVLVGSALVAAAGPLITFMF</sequence>
<feature type="transmembrane region" description="Helical" evidence="1">
    <location>
        <begin position="70"/>
        <end position="90"/>
    </location>
</feature>
<comment type="caution">
    <text evidence="2">The sequence shown here is derived from an EMBL/GenBank/DDBJ whole genome shotgun (WGS) entry which is preliminary data.</text>
</comment>
<dbReference type="EMBL" id="VIWV01000002">
    <property type="protein sequence ID" value="TWF74096.1"/>
    <property type="molecule type" value="Genomic_DNA"/>
</dbReference>
<name>A0A561SGU9_9ACTN</name>
<dbReference type="RefSeq" id="WP_145872406.1">
    <property type="nucleotide sequence ID" value="NZ_BNCE01000044.1"/>
</dbReference>
<evidence type="ECO:0000313" key="2">
    <source>
        <dbReference type="EMBL" id="TWF74096.1"/>
    </source>
</evidence>
<protein>
    <recommendedName>
        <fullName evidence="4">TrbC/VIRB2 family protein</fullName>
    </recommendedName>
</protein>
<dbReference type="Proteomes" id="UP000316603">
    <property type="component" value="Unassembled WGS sequence"/>
</dbReference>
<organism evidence="2 3">
    <name type="scientific">Streptomyces capillispiralis</name>
    <dbReference type="NCBI Taxonomy" id="68182"/>
    <lineage>
        <taxon>Bacteria</taxon>
        <taxon>Bacillati</taxon>
        <taxon>Actinomycetota</taxon>
        <taxon>Actinomycetes</taxon>
        <taxon>Kitasatosporales</taxon>
        <taxon>Streptomycetaceae</taxon>
        <taxon>Streptomyces</taxon>
    </lineage>
</organism>
<keyword evidence="1" id="KW-0472">Membrane</keyword>
<proteinExistence type="predicted"/>
<keyword evidence="1" id="KW-1133">Transmembrane helix</keyword>
<evidence type="ECO:0008006" key="4">
    <source>
        <dbReference type="Google" id="ProtNLM"/>
    </source>
</evidence>
<evidence type="ECO:0000313" key="3">
    <source>
        <dbReference type="Proteomes" id="UP000316603"/>
    </source>
</evidence>
<keyword evidence="3" id="KW-1185">Reference proteome</keyword>
<reference evidence="2 3" key="1">
    <citation type="submission" date="2019-06" db="EMBL/GenBank/DDBJ databases">
        <title>Sequencing the genomes of 1000 actinobacteria strains.</title>
        <authorList>
            <person name="Klenk H.-P."/>
        </authorList>
    </citation>
    <scope>NUCLEOTIDE SEQUENCE [LARGE SCALE GENOMIC DNA]</scope>
    <source>
        <strain evidence="2 3">DSM 41695</strain>
    </source>
</reference>
<dbReference type="AlphaFoldDB" id="A0A561SGU9"/>
<evidence type="ECO:0000256" key="1">
    <source>
        <dbReference type="SAM" id="Phobius"/>
    </source>
</evidence>
<gene>
    <name evidence="2" type="ORF">FHX78_12128</name>
</gene>
<keyword evidence="1" id="KW-0812">Transmembrane</keyword>
<accession>A0A561SGU9</accession>